<dbReference type="AlphaFoldDB" id="A0A699Z777"/>
<reference evidence="2 3" key="1">
    <citation type="submission" date="2020-02" db="EMBL/GenBank/DDBJ databases">
        <title>Draft genome sequence of Haematococcus lacustris strain NIES-144.</title>
        <authorList>
            <person name="Morimoto D."/>
            <person name="Nakagawa S."/>
            <person name="Yoshida T."/>
            <person name="Sawayama S."/>
        </authorList>
    </citation>
    <scope>NUCLEOTIDE SEQUENCE [LARGE SCALE GENOMIC DNA]</scope>
    <source>
        <strain evidence="2 3">NIES-144</strain>
    </source>
</reference>
<name>A0A699Z777_HAELA</name>
<organism evidence="2 3">
    <name type="scientific">Haematococcus lacustris</name>
    <name type="common">Green alga</name>
    <name type="synonym">Haematococcus pluvialis</name>
    <dbReference type="NCBI Taxonomy" id="44745"/>
    <lineage>
        <taxon>Eukaryota</taxon>
        <taxon>Viridiplantae</taxon>
        <taxon>Chlorophyta</taxon>
        <taxon>core chlorophytes</taxon>
        <taxon>Chlorophyceae</taxon>
        <taxon>CS clade</taxon>
        <taxon>Chlamydomonadales</taxon>
        <taxon>Haematococcaceae</taxon>
        <taxon>Haematococcus</taxon>
    </lineage>
</organism>
<sequence length="86" mass="9269">MLFLHSQTARVVRHGHQNETSPTPQQNIDAENLHRSMAAMQQQGTLVNLGLPANGTRVLAASRASTMSVMPHLSSAGQPCPDQLVE</sequence>
<keyword evidence="3" id="KW-1185">Reference proteome</keyword>
<feature type="compositionally biased region" description="Polar residues" evidence="1">
    <location>
        <begin position="18"/>
        <end position="27"/>
    </location>
</feature>
<accession>A0A699Z777</accession>
<proteinExistence type="predicted"/>
<evidence type="ECO:0000313" key="3">
    <source>
        <dbReference type="Proteomes" id="UP000485058"/>
    </source>
</evidence>
<gene>
    <name evidence="2" type="ORF">HaLaN_10824</name>
</gene>
<comment type="caution">
    <text evidence="2">The sequence shown here is derived from an EMBL/GenBank/DDBJ whole genome shotgun (WGS) entry which is preliminary data.</text>
</comment>
<evidence type="ECO:0000256" key="1">
    <source>
        <dbReference type="SAM" id="MobiDB-lite"/>
    </source>
</evidence>
<dbReference type="EMBL" id="BLLF01000757">
    <property type="protein sequence ID" value="GFH14714.1"/>
    <property type="molecule type" value="Genomic_DNA"/>
</dbReference>
<evidence type="ECO:0000313" key="2">
    <source>
        <dbReference type="EMBL" id="GFH14714.1"/>
    </source>
</evidence>
<dbReference type="Proteomes" id="UP000485058">
    <property type="component" value="Unassembled WGS sequence"/>
</dbReference>
<feature type="region of interest" description="Disordered" evidence="1">
    <location>
        <begin position="1"/>
        <end position="27"/>
    </location>
</feature>
<protein>
    <submittedName>
        <fullName evidence="2">Uncharacterized protein</fullName>
    </submittedName>
</protein>